<name>A0AAV5NSB1_9VIBR</name>
<dbReference type="EMBL" id="BSNX01000022">
    <property type="protein sequence ID" value="GLQ72902.1"/>
    <property type="molecule type" value="Genomic_DNA"/>
</dbReference>
<protein>
    <recommendedName>
        <fullName evidence="3">DUF2570 domain-containing protein</fullName>
    </recommendedName>
</protein>
<evidence type="ECO:0000313" key="2">
    <source>
        <dbReference type="Proteomes" id="UP001156690"/>
    </source>
</evidence>
<dbReference type="Proteomes" id="UP001156690">
    <property type="component" value="Unassembled WGS sequence"/>
</dbReference>
<accession>A0AAV5NSB1</accession>
<comment type="caution">
    <text evidence="1">The sequence shown here is derived from an EMBL/GenBank/DDBJ whole genome shotgun (WGS) entry which is preliminary data.</text>
</comment>
<proteinExistence type="predicted"/>
<keyword evidence="2" id="KW-1185">Reference proteome</keyword>
<sequence length="117" mass="13818">MLMLSPLMKWLGLALITLVPSGLLWLQNRSYQVEIEQLKSHLIQSQTSVDQQRSVIEQLKKHNAESTRLYAERLQREQAKRKALKAERLFYQNALADETCYQRPWPDAVIERLHQPY</sequence>
<dbReference type="AlphaFoldDB" id="A0AAV5NSB1"/>
<reference evidence="2" key="1">
    <citation type="journal article" date="2019" name="Int. J. Syst. Evol. Microbiol.">
        <title>The Global Catalogue of Microorganisms (GCM) 10K type strain sequencing project: providing services to taxonomists for standard genome sequencing and annotation.</title>
        <authorList>
            <consortium name="The Broad Institute Genomics Platform"/>
            <consortium name="The Broad Institute Genome Sequencing Center for Infectious Disease"/>
            <person name="Wu L."/>
            <person name="Ma J."/>
        </authorList>
    </citation>
    <scope>NUCLEOTIDE SEQUENCE [LARGE SCALE GENOMIC DNA]</scope>
    <source>
        <strain evidence="2">NBRC 15640</strain>
    </source>
</reference>
<evidence type="ECO:0008006" key="3">
    <source>
        <dbReference type="Google" id="ProtNLM"/>
    </source>
</evidence>
<gene>
    <name evidence="1" type="ORF">GCM10007932_22620</name>
</gene>
<organism evidence="1 2">
    <name type="scientific">Vibrio penaeicida</name>
    <dbReference type="NCBI Taxonomy" id="104609"/>
    <lineage>
        <taxon>Bacteria</taxon>
        <taxon>Pseudomonadati</taxon>
        <taxon>Pseudomonadota</taxon>
        <taxon>Gammaproteobacteria</taxon>
        <taxon>Vibrionales</taxon>
        <taxon>Vibrionaceae</taxon>
        <taxon>Vibrio</taxon>
    </lineage>
</organism>
<evidence type="ECO:0000313" key="1">
    <source>
        <dbReference type="EMBL" id="GLQ72902.1"/>
    </source>
</evidence>